<dbReference type="InterPro" id="IPR011701">
    <property type="entry name" value="MFS"/>
</dbReference>
<accession>A0ABY8FMW0</accession>
<dbReference type="PANTHER" id="PTHR11360:SF284">
    <property type="entry name" value="EG:103B4.3 PROTEIN-RELATED"/>
    <property type="match status" value="1"/>
</dbReference>
<sequence>MASDPTATKEPNEFSRGWTVLLAGVLGVACGASPIPFNVIGFTVEPMIAEFGWSRTQILFPITIFGVIASLLAPFFGSLADRFGVRPVALWSLLAFGLSFAAISLTPTSAATSTLYLYYALWVLVGLVGIGSTPVTWSRAINLWFFKHRGLALGILLLGTSLAAIIVPKLAVWGIETYGWRAMFAIVALLPLLVALPVGWFLFREPTPEERPKAIESASGRLTGVKLGTALRDYRFWLIWASIAMIATAFGGAFINMPAMLGDRGMEAQTAASVMGVLGIGILSGRIITGALLDRFWQGFVAFPLLCLPAISCFVLLGDSVTFPMAALAGFLLGFAAGAESDLIAYLTGRYFGMAHYGKIYGMLYMPFGLFSALSPIIYAYVRDTSGSYDPILSVAIFGFVIGGGLLLLLGRYPESLPDDDTPEPTRAAAGVA</sequence>
<dbReference type="EMBL" id="CP121106">
    <property type="protein sequence ID" value="WFL76362.1"/>
    <property type="molecule type" value="Genomic_DNA"/>
</dbReference>
<name>A0ABY8FMW0_9SPHN</name>
<dbReference type="InterPro" id="IPR020846">
    <property type="entry name" value="MFS_dom"/>
</dbReference>
<feature type="transmembrane region" description="Helical" evidence="4">
    <location>
        <begin position="323"/>
        <end position="348"/>
    </location>
</feature>
<evidence type="ECO:0000256" key="2">
    <source>
        <dbReference type="ARBA" id="ARBA00022989"/>
    </source>
</evidence>
<feature type="domain" description="Major facilitator superfamily (MFS) profile" evidence="5">
    <location>
        <begin position="22"/>
        <end position="417"/>
    </location>
</feature>
<reference evidence="6 7" key="1">
    <citation type="submission" date="2023-03" db="EMBL/GenBank/DDBJ databases">
        <title>Altererythrobacter sp. CAU 1644 isolated from sand.</title>
        <authorList>
            <person name="Kim W."/>
        </authorList>
    </citation>
    <scope>NUCLEOTIDE SEQUENCE [LARGE SCALE GENOMIC DNA]</scope>
    <source>
        <strain evidence="6 7">CAU 1644</strain>
    </source>
</reference>
<feature type="transmembrane region" description="Helical" evidence="4">
    <location>
        <begin position="271"/>
        <end position="293"/>
    </location>
</feature>
<feature type="transmembrane region" description="Helical" evidence="4">
    <location>
        <begin position="392"/>
        <end position="410"/>
    </location>
</feature>
<keyword evidence="7" id="KW-1185">Reference proteome</keyword>
<feature type="transmembrane region" description="Helical" evidence="4">
    <location>
        <begin position="116"/>
        <end position="138"/>
    </location>
</feature>
<keyword evidence="3 4" id="KW-0472">Membrane</keyword>
<protein>
    <submittedName>
        <fullName evidence="6">MFS transporter</fullName>
    </submittedName>
</protein>
<evidence type="ECO:0000313" key="7">
    <source>
        <dbReference type="Proteomes" id="UP001215827"/>
    </source>
</evidence>
<feature type="transmembrane region" description="Helical" evidence="4">
    <location>
        <begin position="150"/>
        <end position="172"/>
    </location>
</feature>
<proteinExistence type="predicted"/>
<dbReference type="Pfam" id="PF07690">
    <property type="entry name" value="MFS_1"/>
    <property type="match status" value="1"/>
</dbReference>
<dbReference type="CDD" id="cd17355">
    <property type="entry name" value="MFS_YcxA_like"/>
    <property type="match status" value="1"/>
</dbReference>
<feature type="transmembrane region" description="Helical" evidence="4">
    <location>
        <begin position="57"/>
        <end position="76"/>
    </location>
</feature>
<dbReference type="RefSeq" id="WP_278015128.1">
    <property type="nucleotide sequence ID" value="NZ_CP121106.1"/>
</dbReference>
<keyword evidence="1 4" id="KW-0812">Transmembrane</keyword>
<keyword evidence="2 4" id="KW-1133">Transmembrane helix</keyword>
<dbReference type="PANTHER" id="PTHR11360">
    <property type="entry name" value="MONOCARBOXYLATE TRANSPORTER"/>
    <property type="match status" value="1"/>
</dbReference>
<organism evidence="6 7">
    <name type="scientific">Altererythrobacter arenosus</name>
    <dbReference type="NCBI Taxonomy" id="3032592"/>
    <lineage>
        <taxon>Bacteria</taxon>
        <taxon>Pseudomonadati</taxon>
        <taxon>Pseudomonadota</taxon>
        <taxon>Alphaproteobacteria</taxon>
        <taxon>Sphingomonadales</taxon>
        <taxon>Erythrobacteraceae</taxon>
        <taxon>Altererythrobacter</taxon>
    </lineage>
</organism>
<gene>
    <name evidence="6" type="ORF">P7228_10165</name>
</gene>
<feature type="transmembrane region" description="Helical" evidence="4">
    <location>
        <begin position="300"/>
        <end position="317"/>
    </location>
</feature>
<dbReference type="Gene3D" id="1.20.1250.20">
    <property type="entry name" value="MFS general substrate transporter like domains"/>
    <property type="match status" value="1"/>
</dbReference>
<feature type="transmembrane region" description="Helical" evidence="4">
    <location>
        <begin position="88"/>
        <end position="110"/>
    </location>
</feature>
<evidence type="ECO:0000259" key="5">
    <source>
        <dbReference type="PROSITE" id="PS50850"/>
    </source>
</evidence>
<feature type="transmembrane region" description="Helical" evidence="4">
    <location>
        <begin position="360"/>
        <end position="380"/>
    </location>
</feature>
<evidence type="ECO:0000313" key="6">
    <source>
        <dbReference type="EMBL" id="WFL76362.1"/>
    </source>
</evidence>
<evidence type="ECO:0000256" key="1">
    <source>
        <dbReference type="ARBA" id="ARBA00022692"/>
    </source>
</evidence>
<feature type="transmembrane region" description="Helical" evidence="4">
    <location>
        <begin position="178"/>
        <end position="203"/>
    </location>
</feature>
<evidence type="ECO:0000256" key="4">
    <source>
        <dbReference type="SAM" id="Phobius"/>
    </source>
</evidence>
<dbReference type="PROSITE" id="PS50850">
    <property type="entry name" value="MFS"/>
    <property type="match status" value="1"/>
</dbReference>
<dbReference type="InterPro" id="IPR036259">
    <property type="entry name" value="MFS_trans_sf"/>
</dbReference>
<dbReference type="Proteomes" id="UP001215827">
    <property type="component" value="Chromosome"/>
</dbReference>
<dbReference type="SUPFAM" id="SSF103473">
    <property type="entry name" value="MFS general substrate transporter"/>
    <property type="match status" value="1"/>
</dbReference>
<feature type="transmembrane region" description="Helical" evidence="4">
    <location>
        <begin position="236"/>
        <end position="259"/>
    </location>
</feature>
<feature type="transmembrane region" description="Helical" evidence="4">
    <location>
        <begin position="18"/>
        <end position="37"/>
    </location>
</feature>
<evidence type="ECO:0000256" key="3">
    <source>
        <dbReference type="ARBA" id="ARBA00023136"/>
    </source>
</evidence>
<dbReference type="InterPro" id="IPR050327">
    <property type="entry name" value="Proton-linked_MCT"/>
</dbReference>